<feature type="region of interest" description="Disordered" evidence="1">
    <location>
        <begin position="953"/>
        <end position="986"/>
    </location>
</feature>
<sequence>MVNMSSPLPETESSRMTTSRNYQPQKNSASSFLGLRSPLSSLFSFRKSAKQILKPPPQERQSIFSVSGQISPNTEVKKKFEIYNSARSVKQIASFFEAQHNRLRENATTKSTTQLEKEVFQVLGDLDQKLTQEQSHKQTPPTSRLGSYGRQYSKDGSPHNTSEPAKTYSSLPSHDGRKTVSETHTTYATYQPRKFYEMYSNRQRPVSKPEVSHKESTSHFSSVSSTSPSPPPGCGSFSSSSLQQLSSPNINLERTRPHKSRRTPVTSIKWNNAFTSGHPEETSRPFRAESTLDLINIGNSAGQSRVIDLYKNVPSPITSEINNAQNILDNRPTGYDIKDSPGCSHEVKRPTPSDRYWEEDYKVSSFNDNEMNKTPDENLSIASDKETEPMEVDGDLPMQLNANSMETAIKCKTEVSSDQDNFNLQTEELSRKSDLIINECQNTPDHERGKNAECNIHYEVDCTSRLHTKTLCDPNTLTTSSRHIPEPDTMDIDAPYIVLHSTNTSSSTQKDQSPPQMLRPEMTLTSYHQTFDGSKKFSSFEPKISYEIEIPSPTDVKSSKISDGENTAANKPPNLYSNTSDIGGKFAWMNMSRVSSDNRSRGFPSDTWKSQKRYASSLPDVIDQDTESLANDANVTSLKKSCENFIEHDATPAPETLPSAEIVDKTCIQNMIHRPKYYDFRTCEYQQNPYTSYGSVIGGTLQNLDQKSTYPAAPYRTERVTKEPESFTVDTLKHKKRNASSLPDLLEQESDIFDHDPETMSPKNSYKHDQNNHMSSVLESNFSSIPDVSREMWSSMRYGQSCVQGGSIKPLTRSNLSTWRSLQTLSTLHYGSVSDRSALTAEQLIAEEEAINVNNKVKNWLNLTETTPFSRVRAEFKSVNFNRGQYNEQSGSDSNNNTPLLKETETYDLYNKDDGLGNGSGYIRQKRDHLEKEQVKDSKRVTISRPKLSVFSRQNVLSSTGQDMEEDEQKSERDRNLNHSLIDPIDNKVNPKLKEYKEPPIARDSPRFPVSQTTMKTSEGNLSKDASLPTMENRSTNLLRRHVLMTPAPYKGNVRVSVIPESEWKHSTSFEDGRAPASPEKSEKMNNLESENKVSQEGLQLPKAYPFQQIIENTEIYETLTDASHPEIDKIEYRKVVSIYYSLPRKFSRRISDLSKHNLKNIDKTLEQNKAPSAFLDRISRCHEGAPDYNDQNLENTASFMTQTPHNENIHSIDNDDPCKRHLLNFHIIPLQTNLGGTPNSEEERGDLVNKFSSLHIYENENDYTSKEDPKNKNDYSPLRSSPKSSPNNIYYTLPSRKSSFHDLERNVLERDIAMVRDRFNVYTSSRNMEPSPPDPQDVFASPAFSYDNLKYSPSYDFMHFQESNKQDYNINNNFAREGGVYKKNSLEEDLSIREDLPSIYKSKSFKDLSQRRSYNTEDISPHQEYNTSPPTDSHYPNFGKTNDVTSQRRPSYCSEFVQKKMKPINAKKFSFSSDHTSKEKVSPRHTSSYGDSVRLSDTDSPPVFYSPNDHYPSYVNKHFGQEMPKACQNDPYSNLYRSKSMKFLNTAGQEKFMDYKRKSDGSFSSKSYGGTLRSKSPSGDAWNRRGSAEILDENDNWPISKESCERKPVCTSKSLDYGIFGKEQQEAILNNVKRSLTEGRLWSPNFLKNPGFLRTEEHCSSQEINPVGRTPDDSPPPGLNVKESLNIDVDEPVDSSDTDTDTTTDDEYYLDDYYKESEL</sequence>
<feature type="compositionally biased region" description="Polar residues" evidence="1">
    <location>
        <begin position="564"/>
        <end position="576"/>
    </location>
</feature>
<dbReference type="EMBL" id="WNYA01000002">
    <property type="protein sequence ID" value="KAG8584725.1"/>
    <property type="molecule type" value="Genomic_DNA"/>
</dbReference>
<evidence type="ECO:0000256" key="1">
    <source>
        <dbReference type="SAM" id="MobiDB-lite"/>
    </source>
</evidence>
<feature type="compositionally biased region" description="Polar residues" evidence="1">
    <location>
        <begin position="953"/>
        <end position="962"/>
    </location>
</feature>
<feature type="region of interest" description="Disordered" evidence="1">
    <location>
        <begin position="130"/>
        <end position="186"/>
    </location>
</feature>
<feature type="region of interest" description="Disordered" evidence="1">
    <location>
        <begin position="1659"/>
        <end position="1720"/>
    </location>
</feature>
<protein>
    <recommendedName>
        <fullName evidence="4">Exophilin 5</fullName>
    </recommendedName>
</protein>
<feature type="compositionally biased region" description="Polar residues" evidence="1">
    <location>
        <begin position="263"/>
        <end position="275"/>
    </location>
</feature>
<feature type="region of interest" description="Disordered" evidence="1">
    <location>
        <begin position="1"/>
        <end position="33"/>
    </location>
</feature>
<accession>A0AAV7CIA1</accession>
<feature type="region of interest" description="Disordered" evidence="1">
    <location>
        <begin position="1560"/>
        <end position="1585"/>
    </location>
</feature>
<feature type="compositionally biased region" description="Low complexity" evidence="1">
    <location>
        <begin position="234"/>
        <end position="248"/>
    </location>
</feature>
<feature type="region of interest" description="Disordered" evidence="1">
    <location>
        <begin position="1065"/>
        <end position="1087"/>
    </location>
</feature>
<comment type="caution">
    <text evidence="2">The sequence shown here is derived from an EMBL/GenBank/DDBJ whole genome shotgun (WGS) entry which is preliminary data.</text>
</comment>
<feature type="compositionally biased region" description="Polar residues" evidence="1">
    <location>
        <begin position="1440"/>
        <end position="1450"/>
    </location>
</feature>
<feature type="region of interest" description="Disordered" evidence="1">
    <location>
        <begin position="999"/>
        <end position="1029"/>
    </location>
</feature>
<feature type="region of interest" description="Disordered" evidence="1">
    <location>
        <begin position="1469"/>
        <end position="1500"/>
    </location>
</feature>
<feature type="compositionally biased region" description="Polar residues" evidence="1">
    <location>
        <begin position="1412"/>
        <end position="1432"/>
    </location>
</feature>
<feature type="compositionally biased region" description="Polar residues" evidence="1">
    <location>
        <begin position="1279"/>
        <end position="1290"/>
    </location>
</feature>
<dbReference type="Proteomes" id="UP000824782">
    <property type="component" value="Unassembled WGS sequence"/>
</dbReference>
<organism evidence="2 3">
    <name type="scientific">Engystomops pustulosus</name>
    <name type="common">Tungara frog</name>
    <name type="synonym">Physalaemus pustulosus</name>
    <dbReference type="NCBI Taxonomy" id="76066"/>
    <lineage>
        <taxon>Eukaryota</taxon>
        <taxon>Metazoa</taxon>
        <taxon>Chordata</taxon>
        <taxon>Craniata</taxon>
        <taxon>Vertebrata</taxon>
        <taxon>Euteleostomi</taxon>
        <taxon>Amphibia</taxon>
        <taxon>Batrachia</taxon>
        <taxon>Anura</taxon>
        <taxon>Neobatrachia</taxon>
        <taxon>Hyloidea</taxon>
        <taxon>Leptodactylidae</taxon>
        <taxon>Leiuperinae</taxon>
        <taxon>Engystomops</taxon>
    </lineage>
</organism>
<feature type="region of interest" description="Disordered" evidence="1">
    <location>
        <begin position="1261"/>
        <end position="1290"/>
    </location>
</feature>
<feature type="region of interest" description="Disordered" evidence="1">
    <location>
        <begin position="554"/>
        <end position="576"/>
    </location>
</feature>
<feature type="region of interest" description="Disordered" evidence="1">
    <location>
        <begin position="1411"/>
        <end position="1451"/>
    </location>
</feature>
<name>A0AAV7CIA1_ENGPU</name>
<feature type="compositionally biased region" description="Polar residues" evidence="1">
    <location>
        <begin position="1562"/>
        <end position="1578"/>
    </location>
</feature>
<keyword evidence="3" id="KW-1185">Reference proteome</keyword>
<reference evidence="2" key="1">
    <citation type="thesis" date="2020" institute="ProQuest LLC" country="789 East Eisenhower Parkway, Ann Arbor, MI, USA">
        <title>Comparative Genomics and Chromosome Evolution.</title>
        <authorList>
            <person name="Mudd A.B."/>
        </authorList>
    </citation>
    <scope>NUCLEOTIDE SEQUENCE</scope>
    <source>
        <strain evidence="2">237g6f4</strain>
        <tissue evidence="2">Blood</tissue>
    </source>
</reference>
<feature type="compositionally biased region" description="Polar residues" evidence="1">
    <location>
        <begin position="1010"/>
        <end position="1021"/>
    </location>
</feature>
<feature type="region of interest" description="Disordered" evidence="1">
    <location>
        <begin position="202"/>
        <end position="284"/>
    </location>
</feature>
<dbReference type="PANTHER" id="PTHR21469">
    <property type="entry name" value="EXOPHILIN-5"/>
    <property type="match status" value="1"/>
</dbReference>
<evidence type="ECO:0008006" key="4">
    <source>
        <dbReference type="Google" id="ProtNLM"/>
    </source>
</evidence>
<evidence type="ECO:0000313" key="2">
    <source>
        <dbReference type="EMBL" id="KAG8584725.1"/>
    </source>
</evidence>
<gene>
    <name evidence="2" type="ORF">GDO81_004742</name>
</gene>
<feature type="compositionally biased region" description="Polar residues" evidence="1">
    <location>
        <begin position="158"/>
        <end position="172"/>
    </location>
</feature>
<dbReference type="InterPro" id="IPR039916">
    <property type="entry name" value="EXPH5"/>
</dbReference>
<feature type="compositionally biased region" description="Basic and acidic residues" evidence="1">
    <location>
        <begin position="1264"/>
        <end position="1274"/>
    </location>
</feature>
<evidence type="ECO:0000313" key="3">
    <source>
        <dbReference type="Proteomes" id="UP000824782"/>
    </source>
</evidence>
<feature type="compositionally biased region" description="Acidic residues" evidence="1">
    <location>
        <begin position="1689"/>
        <end position="1711"/>
    </location>
</feature>
<proteinExistence type="predicted"/>
<feature type="compositionally biased region" description="Polar residues" evidence="1">
    <location>
        <begin position="14"/>
        <end position="29"/>
    </location>
</feature>
<dbReference type="PANTHER" id="PTHR21469:SF4">
    <property type="entry name" value="EXOPHILIN-5"/>
    <property type="match status" value="1"/>
</dbReference>
<feature type="compositionally biased region" description="Low complexity" evidence="1">
    <location>
        <begin position="218"/>
        <end position="227"/>
    </location>
</feature>